<evidence type="ECO:0000259" key="2">
    <source>
        <dbReference type="SMART" id="SM00507"/>
    </source>
</evidence>
<dbReference type="InterPro" id="IPR003615">
    <property type="entry name" value="HNH_nuc"/>
</dbReference>
<dbReference type="RefSeq" id="XP_005537459.1">
    <property type="nucleotide sequence ID" value="XM_005537402.1"/>
</dbReference>
<dbReference type="eggNOG" id="ENOG502QQI3">
    <property type="taxonomic scope" value="Eukaryota"/>
</dbReference>
<dbReference type="Pfam" id="PF14279">
    <property type="entry name" value="HNH_5"/>
    <property type="match status" value="1"/>
</dbReference>
<dbReference type="PANTHER" id="PTHR33877">
    <property type="entry name" value="SLL1193 PROTEIN"/>
    <property type="match status" value="1"/>
</dbReference>
<feature type="domain" description="HNH nuclease" evidence="2">
    <location>
        <begin position="177"/>
        <end position="230"/>
    </location>
</feature>
<reference evidence="3 4" key="1">
    <citation type="journal article" date="2004" name="Nature">
        <title>Genome sequence of the ultrasmall unicellular red alga Cyanidioschyzon merolae 10D.</title>
        <authorList>
            <person name="Matsuzaki M."/>
            <person name="Misumi O."/>
            <person name="Shin-i T."/>
            <person name="Maruyama S."/>
            <person name="Takahara M."/>
            <person name="Miyagishima S."/>
            <person name="Mori T."/>
            <person name="Nishida K."/>
            <person name="Yagisawa F."/>
            <person name="Nishida K."/>
            <person name="Yoshida Y."/>
            <person name="Nishimura Y."/>
            <person name="Nakao S."/>
            <person name="Kobayashi T."/>
            <person name="Momoyama Y."/>
            <person name="Higashiyama T."/>
            <person name="Minoda A."/>
            <person name="Sano M."/>
            <person name="Nomoto H."/>
            <person name="Oishi K."/>
            <person name="Hayashi H."/>
            <person name="Ohta F."/>
            <person name="Nishizaka S."/>
            <person name="Haga S."/>
            <person name="Miura S."/>
            <person name="Morishita T."/>
            <person name="Kabeya Y."/>
            <person name="Terasawa K."/>
            <person name="Suzuki Y."/>
            <person name="Ishii Y."/>
            <person name="Asakawa S."/>
            <person name="Takano H."/>
            <person name="Ohta N."/>
            <person name="Kuroiwa H."/>
            <person name="Tanaka K."/>
            <person name="Shimizu N."/>
            <person name="Sugano S."/>
            <person name="Sato N."/>
            <person name="Nozaki H."/>
            <person name="Ogasawara N."/>
            <person name="Kohara Y."/>
            <person name="Kuroiwa T."/>
        </authorList>
    </citation>
    <scope>NUCLEOTIDE SEQUENCE [LARGE SCALE GENOMIC DNA]</scope>
    <source>
        <strain evidence="3 4">10D</strain>
    </source>
</reference>
<sequence>MFLFASTFVCQRAWPRARFRNAPCRRVTLDARGDSVSAGAEQPTRRPEAPAKRRGSRFLIKVRKSVRTTRKHGSVIPADVWLPPELTSDVLPCGDSKLLDNEAHLPALVLNADYRPLSYLPLSLWSWQEAIKASLSGRVRVVAEYDKIIRAPSMSMRLPAVVCLKRFQQSTVSRAAFTRFNVFLRDSFQCQYCGTSGPITDLTFDHVVPRSRGGKTCWRNVVTCCTACNRRKGGKLPHEIPNMTLQRQPYVPLYCELQEVARKFPPRFLHETWADYLFWDVPLQRDE</sequence>
<dbReference type="SMART" id="SM00507">
    <property type="entry name" value="HNHc"/>
    <property type="match status" value="1"/>
</dbReference>
<dbReference type="CDD" id="cd00085">
    <property type="entry name" value="HNHc"/>
    <property type="match status" value="1"/>
</dbReference>
<dbReference type="AlphaFoldDB" id="M1VJE5"/>
<evidence type="ECO:0000256" key="1">
    <source>
        <dbReference type="SAM" id="MobiDB-lite"/>
    </source>
</evidence>
<evidence type="ECO:0000313" key="3">
    <source>
        <dbReference type="EMBL" id="BAM81423.1"/>
    </source>
</evidence>
<keyword evidence="4" id="KW-1185">Reference proteome</keyword>
<organism evidence="3 4">
    <name type="scientific">Cyanidioschyzon merolae (strain NIES-3377 / 10D)</name>
    <name type="common">Unicellular red alga</name>
    <dbReference type="NCBI Taxonomy" id="280699"/>
    <lineage>
        <taxon>Eukaryota</taxon>
        <taxon>Rhodophyta</taxon>
        <taxon>Bangiophyceae</taxon>
        <taxon>Cyanidiales</taxon>
        <taxon>Cyanidiaceae</taxon>
        <taxon>Cyanidioschyzon</taxon>
    </lineage>
</organism>
<dbReference type="EMBL" id="AP006497">
    <property type="protein sequence ID" value="BAM81423.1"/>
    <property type="molecule type" value="Genomic_DNA"/>
</dbReference>
<dbReference type="STRING" id="280699.M1VJE5"/>
<dbReference type="PANTHER" id="PTHR33877:SF2">
    <property type="entry name" value="OS07G0170200 PROTEIN"/>
    <property type="match status" value="1"/>
</dbReference>
<dbReference type="OrthoDB" id="2127950at2759"/>
<dbReference type="Gene3D" id="1.10.30.50">
    <property type="match status" value="1"/>
</dbReference>
<feature type="region of interest" description="Disordered" evidence="1">
    <location>
        <begin position="33"/>
        <end position="54"/>
    </location>
</feature>
<reference evidence="3 4" key="2">
    <citation type="journal article" date="2007" name="BMC Biol.">
        <title>A 100%-complete sequence reveals unusually simple genomic features in the hot-spring red alga Cyanidioschyzon merolae.</title>
        <authorList>
            <person name="Nozaki H."/>
            <person name="Takano H."/>
            <person name="Misumi O."/>
            <person name="Terasawa K."/>
            <person name="Matsuzaki M."/>
            <person name="Maruyama S."/>
            <person name="Nishida K."/>
            <person name="Yagisawa F."/>
            <person name="Yoshida Y."/>
            <person name="Fujiwara T."/>
            <person name="Takio S."/>
            <person name="Tamura K."/>
            <person name="Chung S.J."/>
            <person name="Nakamura S."/>
            <person name="Kuroiwa H."/>
            <person name="Tanaka K."/>
            <person name="Sato N."/>
            <person name="Kuroiwa T."/>
        </authorList>
    </citation>
    <scope>NUCLEOTIDE SEQUENCE [LARGE SCALE GENOMIC DNA]</scope>
    <source>
        <strain evidence="3 4">10D</strain>
    </source>
</reference>
<dbReference type="GeneID" id="16995522"/>
<dbReference type="OMA" id="PRYLHES"/>
<dbReference type="Proteomes" id="UP000007014">
    <property type="component" value="Chromosome 15"/>
</dbReference>
<name>M1VJE5_CYAM1</name>
<gene>
    <name evidence="3" type="ORF">CYME_CMO028C</name>
</gene>
<evidence type="ECO:0000313" key="4">
    <source>
        <dbReference type="Proteomes" id="UP000007014"/>
    </source>
</evidence>
<dbReference type="InterPro" id="IPR029471">
    <property type="entry name" value="HNH_5"/>
</dbReference>
<dbReference type="KEGG" id="cme:CYME_CMO028C"/>
<dbReference type="HOGENOM" id="CLU_970968_0_0_1"/>
<dbReference type="InterPro" id="IPR052892">
    <property type="entry name" value="NA-targeting_endonuclease"/>
</dbReference>
<protein>
    <recommendedName>
        <fullName evidence="2">HNH nuclease domain-containing protein</fullName>
    </recommendedName>
</protein>
<dbReference type="Gramene" id="CMO028CT">
    <property type="protein sequence ID" value="CMO028CT"/>
    <property type="gene ID" value="CMO028C"/>
</dbReference>
<proteinExistence type="predicted"/>
<accession>M1VJE5</accession>